<dbReference type="PANTHER" id="PTHR30153">
    <property type="entry name" value="REPLICATIVE DNA HELICASE DNAB"/>
    <property type="match status" value="1"/>
</dbReference>
<dbReference type="GO" id="GO:0003677">
    <property type="term" value="F:DNA binding"/>
    <property type="evidence" value="ECO:0007669"/>
    <property type="project" value="UniProtKB-UniRule"/>
</dbReference>
<keyword evidence="8 12" id="KW-0238">DNA-binding</keyword>
<evidence type="ECO:0000259" key="13">
    <source>
        <dbReference type="PROSITE" id="PS51199"/>
    </source>
</evidence>
<dbReference type="InterPro" id="IPR007692">
    <property type="entry name" value="DNA_helicase_DnaB"/>
</dbReference>
<dbReference type="EMBL" id="JACHDY010000005">
    <property type="protein sequence ID" value="MBB5318542.1"/>
    <property type="molecule type" value="Genomic_DNA"/>
</dbReference>
<dbReference type="Gene3D" id="1.10.860.10">
    <property type="entry name" value="DNAb Helicase, Chain A"/>
    <property type="match status" value="1"/>
</dbReference>
<dbReference type="Gene3D" id="3.40.50.300">
    <property type="entry name" value="P-loop containing nucleotide triphosphate hydrolases"/>
    <property type="match status" value="1"/>
</dbReference>
<dbReference type="PANTHER" id="PTHR30153:SF2">
    <property type="entry name" value="REPLICATIVE DNA HELICASE"/>
    <property type="match status" value="1"/>
</dbReference>
<dbReference type="NCBIfam" id="TIGR00665">
    <property type="entry name" value="DnaB"/>
    <property type="match status" value="1"/>
</dbReference>
<dbReference type="GO" id="GO:0006269">
    <property type="term" value="P:DNA replication, synthesis of primer"/>
    <property type="evidence" value="ECO:0007669"/>
    <property type="project" value="UniProtKB-UniRule"/>
</dbReference>
<evidence type="ECO:0000256" key="9">
    <source>
        <dbReference type="ARBA" id="ARBA00023235"/>
    </source>
</evidence>
<keyword evidence="6 12" id="KW-0347">Helicase</keyword>
<comment type="function">
    <text evidence="12">The main replicative DNA helicase, it participates in initiation and elongation during chromosome replication. Travels ahead of the DNA replisome, separating dsDNA into templates for DNA synthesis. A processive ATP-dependent 5'-3' DNA helicase it has DNA-dependent ATPase activity.</text>
</comment>
<organism evidence="14 15">
    <name type="scientific">Tunturiibacter empetritectus</name>
    <dbReference type="NCBI Taxonomy" id="3069691"/>
    <lineage>
        <taxon>Bacteria</taxon>
        <taxon>Pseudomonadati</taxon>
        <taxon>Acidobacteriota</taxon>
        <taxon>Terriglobia</taxon>
        <taxon>Terriglobales</taxon>
        <taxon>Acidobacteriaceae</taxon>
        <taxon>Tunturiibacter</taxon>
    </lineage>
</organism>
<comment type="similarity">
    <text evidence="1 12">Belongs to the helicase family. DnaB subfamily.</text>
</comment>
<keyword evidence="3 12" id="KW-0235">DNA replication</keyword>
<dbReference type="PROSITE" id="PS51199">
    <property type="entry name" value="SF4_HELICASE"/>
    <property type="match status" value="1"/>
</dbReference>
<dbReference type="Pfam" id="PF03796">
    <property type="entry name" value="DnaB_C"/>
    <property type="match status" value="1"/>
</dbReference>
<evidence type="ECO:0000256" key="3">
    <source>
        <dbReference type="ARBA" id="ARBA00022705"/>
    </source>
</evidence>
<dbReference type="SUPFAM" id="SSF48024">
    <property type="entry name" value="N-terminal domain of DnaB helicase"/>
    <property type="match status" value="1"/>
</dbReference>
<reference evidence="14" key="1">
    <citation type="submission" date="2020-08" db="EMBL/GenBank/DDBJ databases">
        <title>Genomic Encyclopedia of Type Strains, Phase IV (KMG-V): Genome sequencing to study the core and pangenomes of soil and plant-associated prokaryotes.</title>
        <authorList>
            <person name="Whitman W."/>
        </authorList>
    </citation>
    <scope>NUCLEOTIDE SEQUENCE [LARGE SCALE GENOMIC DNA]</scope>
    <source>
        <strain evidence="14">M8UP27</strain>
    </source>
</reference>
<proteinExistence type="inferred from homology"/>
<evidence type="ECO:0000256" key="6">
    <source>
        <dbReference type="ARBA" id="ARBA00022806"/>
    </source>
</evidence>
<dbReference type="Proteomes" id="UP000568106">
    <property type="component" value="Unassembled WGS sequence"/>
</dbReference>
<keyword evidence="4 12" id="KW-0547">Nucleotide-binding</keyword>
<evidence type="ECO:0000313" key="14">
    <source>
        <dbReference type="EMBL" id="MBB5318542.1"/>
    </source>
</evidence>
<gene>
    <name evidence="14" type="ORF">HDF09_003241</name>
</gene>
<keyword evidence="7 12" id="KW-0067">ATP-binding</keyword>
<evidence type="ECO:0000256" key="10">
    <source>
        <dbReference type="ARBA" id="ARBA00048954"/>
    </source>
</evidence>
<keyword evidence="2 12" id="KW-0639">Primosome</keyword>
<evidence type="ECO:0000256" key="2">
    <source>
        <dbReference type="ARBA" id="ARBA00022515"/>
    </source>
</evidence>
<evidence type="ECO:0000256" key="5">
    <source>
        <dbReference type="ARBA" id="ARBA00022801"/>
    </source>
</evidence>
<evidence type="ECO:0000256" key="4">
    <source>
        <dbReference type="ARBA" id="ARBA00022741"/>
    </source>
</evidence>
<dbReference type="Pfam" id="PF00772">
    <property type="entry name" value="DnaB"/>
    <property type="match status" value="1"/>
</dbReference>
<accession>A0A7W8IJZ8</accession>
<dbReference type="GO" id="GO:0016787">
    <property type="term" value="F:hydrolase activity"/>
    <property type="evidence" value="ECO:0007669"/>
    <property type="project" value="UniProtKB-KW"/>
</dbReference>
<evidence type="ECO:0000256" key="11">
    <source>
        <dbReference type="NCBIfam" id="TIGR00665"/>
    </source>
</evidence>
<comment type="caution">
    <text evidence="14">The sequence shown here is derived from an EMBL/GenBank/DDBJ whole genome shotgun (WGS) entry which is preliminary data.</text>
</comment>
<dbReference type="CDD" id="cd00984">
    <property type="entry name" value="DnaB_C"/>
    <property type="match status" value="1"/>
</dbReference>
<evidence type="ECO:0000313" key="15">
    <source>
        <dbReference type="Proteomes" id="UP000568106"/>
    </source>
</evidence>
<dbReference type="GO" id="GO:1990077">
    <property type="term" value="C:primosome complex"/>
    <property type="evidence" value="ECO:0007669"/>
    <property type="project" value="UniProtKB-UniRule"/>
</dbReference>
<dbReference type="AlphaFoldDB" id="A0A7W8IJZ8"/>
<keyword evidence="5 12" id="KW-0378">Hydrolase</keyword>
<evidence type="ECO:0000256" key="8">
    <source>
        <dbReference type="ARBA" id="ARBA00023125"/>
    </source>
</evidence>
<dbReference type="InterPro" id="IPR007693">
    <property type="entry name" value="DNA_helicase_DnaB-like_N"/>
</dbReference>
<protein>
    <recommendedName>
        <fullName evidence="11 12">Replicative DNA helicase</fullName>
        <ecNumber evidence="11 12">5.6.2.3</ecNumber>
    </recommendedName>
</protein>
<keyword evidence="15" id="KW-1185">Reference proteome</keyword>
<dbReference type="GO" id="GO:0005524">
    <property type="term" value="F:ATP binding"/>
    <property type="evidence" value="ECO:0007669"/>
    <property type="project" value="UniProtKB-UniRule"/>
</dbReference>
<dbReference type="InterPro" id="IPR007694">
    <property type="entry name" value="DNA_helicase_DnaB-like_C"/>
</dbReference>
<dbReference type="GO" id="GO:0043139">
    <property type="term" value="F:5'-3' DNA helicase activity"/>
    <property type="evidence" value="ECO:0007669"/>
    <property type="project" value="UniProtKB-EC"/>
</dbReference>
<dbReference type="FunFam" id="3.40.50.300:FF:000076">
    <property type="entry name" value="Replicative DNA helicase"/>
    <property type="match status" value="1"/>
</dbReference>
<feature type="domain" description="SF4 helicase" evidence="13">
    <location>
        <begin position="182"/>
        <end position="454"/>
    </location>
</feature>
<dbReference type="GO" id="GO:0005829">
    <property type="term" value="C:cytosol"/>
    <property type="evidence" value="ECO:0007669"/>
    <property type="project" value="TreeGrafter"/>
</dbReference>
<dbReference type="InterPro" id="IPR016136">
    <property type="entry name" value="DNA_helicase_N/primase_C"/>
</dbReference>
<dbReference type="InterPro" id="IPR027417">
    <property type="entry name" value="P-loop_NTPase"/>
</dbReference>
<keyword evidence="9" id="KW-0413">Isomerase</keyword>
<dbReference type="InterPro" id="IPR036185">
    <property type="entry name" value="DNA_heli_DnaB-like_N_sf"/>
</dbReference>
<evidence type="ECO:0000256" key="7">
    <source>
        <dbReference type="ARBA" id="ARBA00022840"/>
    </source>
</evidence>
<evidence type="ECO:0000256" key="1">
    <source>
        <dbReference type="ARBA" id="ARBA00008428"/>
    </source>
</evidence>
<dbReference type="EC" id="5.6.2.3" evidence="11 12"/>
<evidence type="ECO:0000256" key="12">
    <source>
        <dbReference type="RuleBase" id="RU362085"/>
    </source>
</evidence>
<dbReference type="GO" id="GO:0042802">
    <property type="term" value="F:identical protein binding"/>
    <property type="evidence" value="ECO:0007669"/>
    <property type="project" value="UniProtKB-ARBA"/>
</dbReference>
<name>A0A7W8IJZ8_9BACT</name>
<dbReference type="SUPFAM" id="SSF52540">
    <property type="entry name" value="P-loop containing nucleoside triphosphate hydrolases"/>
    <property type="match status" value="1"/>
</dbReference>
<sequence>MASFAQLNVSEGLPASIHTEVAILGAMLLDGLAVNDATGRLKAEDFSLDSHQRIYRAMVDMMALGHGIDYMTVRVELERRREIDSIGGPAYLAFLTEGIPRNFNIESYVRIVKDKSLLRQLMAIFGDGLTLASDQSEEAIHVLSNVEAKLSEVADSAIQYGFSDIATIVKESFGSIDALYEQGREVTGLATHYIEFDRMTSGLQESELTIIAARPSMGKTAWAINIAENAAVRGGKVVAVFSLEMSKASLLRRMLASQALVNSKAIQTGMLMREDRAKLIAGLERLMESKMFIDDTPGITLAEMRAKARRLKQQHGQLDLIVIDYLQLMTGSSGSQKGFENRTQEVSAISRGLKALAKEMKVPVVALSQLSRASEQRGGDKKPLLSDLRESGSIEQDADVVCFIHREEYYDRENEDLKGKAEIIIAKQRNGPTGSIQLAYLSDYTRFENLSHAGDSGGY</sequence>
<comment type="catalytic activity">
    <reaction evidence="10 12">
        <text>ATP + H2O = ADP + phosphate + H(+)</text>
        <dbReference type="Rhea" id="RHEA:13065"/>
        <dbReference type="ChEBI" id="CHEBI:15377"/>
        <dbReference type="ChEBI" id="CHEBI:15378"/>
        <dbReference type="ChEBI" id="CHEBI:30616"/>
        <dbReference type="ChEBI" id="CHEBI:43474"/>
        <dbReference type="ChEBI" id="CHEBI:456216"/>
        <dbReference type="EC" id="5.6.2.3"/>
    </reaction>
</comment>